<dbReference type="AlphaFoldDB" id="A0A3P7LNB7"/>
<protein>
    <submittedName>
        <fullName evidence="2">Uncharacterized protein</fullName>
    </submittedName>
</protein>
<dbReference type="EMBL" id="UYRU01055664">
    <property type="protein sequence ID" value="VDN13137.1"/>
    <property type="molecule type" value="Genomic_DNA"/>
</dbReference>
<reference evidence="2 3" key="1">
    <citation type="submission" date="2018-11" db="EMBL/GenBank/DDBJ databases">
        <authorList>
            <consortium name="Pathogen Informatics"/>
        </authorList>
    </citation>
    <scope>NUCLEOTIDE SEQUENCE [LARGE SCALE GENOMIC DNA]</scope>
</reference>
<gene>
    <name evidence="2" type="ORF">DILT_LOCUS8968</name>
</gene>
<evidence type="ECO:0000313" key="3">
    <source>
        <dbReference type="Proteomes" id="UP000281553"/>
    </source>
</evidence>
<evidence type="ECO:0000256" key="1">
    <source>
        <dbReference type="SAM" id="MobiDB-lite"/>
    </source>
</evidence>
<organism evidence="2 3">
    <name type="scientific">Dibothriocephalus latus</name>
    <name type="common">Fish tapeworm</name>
    <name type="synonym">Diphyllobothrium latum</name>
    <dbReference type="NCBI Taxonomy" id="60516"/>
    <lineage>
        <taxon>Eukaryota</taxon>
        <taxon>Metazoa</taxon>
        <taxon>Spiralia</taxon>
        <taxon>Lophotrochozoa</taxon>
        <taxon>Platyhelminthes</taxon>
        <taxon>Cestoda</taxon>
        <taxon>Eucestoda</taxon>
        <taxon>Diphyllobothriidea</taxon>
        <taxon>Diphyllobothriidae</taxon>
        <taxon>Dibothriocephalus</taxon>
    </lineage>
</organism>
<proteinExistence type="predicted"/>
<evidence type="ECO:0000313" key="2">
    <source>
        <dbReference type="EMBL" id="VDN13137.1"/>
    </source>
</evidence>
<accession>A0A3P7LNB7</accession>
<name>A0A3P7LNB7_DIBLA</name>
<keyword evidence="3" id="KW-1185">Reference proteome</keyword>
<feature type="region of interest" description="Disordered" evidence="1">
    <location>
        <begin position="1"/>
        <end position="31"/>
    </location>
</feature>
<feature type="compositionally biased region" description="Polar residues" evidence="1">
    <location>
        <begin position="1"/>
        <end position="13"/>
    </location>
</feature>
<dbReference type="Proteomes" id="UP000281553">
    <property type="component" value="Unassembled WGS sequence"/>
</dbReference>
<sequence length="157" mass="17272">MQSSLTMSASTVRFRSRTPGPEDHRSLRSSTLGNSSDCIYSLLGDSLSGLNLLSPQSPHRRYPYNDRLATNWSHLKNQIPGDHPDAVDLHGRMGAYPGSEFTAPYTKFRSSCLSSESVVSTAVSTIPVTELFKTRLSVFMSLMSVKTPSNKLMVINT</sequence>